<dbReference type="PROSITE" id="PS51257">
    <property type="entry name" value="PROKAR_LIPOPROTEIN"/>
    <property type="match status" value="1"/>
</dbReference>
<protein>
    <submittedName>
        <fullName evidence="2">Uncharacterized protein</fullName>
    </submittedName>
</protein>
<gene>
    <name evidence="2" type="ORF">Vretifemale_7959</name>
    <name evidence="3" type="ORF">Vretimale_6136</name>
</gene>
<reference evidence="2" key="1">
    <citation type="journal article" date="2021" name="Proc. Natl. Acad. Sci. U.S.A.">
        <title>Three genomes in the algal genus Volvox reveal the fate of a haploid sex-determining region after a transition to homothallism.</title>
        <authorList>
            <person name="Yamamoto K."/>
            <person name="Hamaji T."/>
            <person name="Kawai-Toyooka H."/>
            <person name="Matsuzaki R."/>
            <person name="Takahashi F."/>
            <person name="Nishimura Y."/>
            <person name="Kawachi M."/>
            <person name="Noguchi H."/>
            <person name="Minakuchi Y."/>
            <person name="Umen J.G."/>
            <person name="Toyoda A."/>
            <person name="Nozaki H."/>
        </authorList>
    </citation>
    <scope>NUCLEOTIDE SEQUENCE</scope>
    <source>
        <strain evidence="3">NIES-3785</strain>
        <strain evidence="2">NIES-3786</strain>
    </source>
</reference>
<evidence type="ECO:0000313" key="4">
    <source>
        <dbReference type="Proteomes" id="UP000747110"/>
    </source>
</evidence>
<proteinExistence type="predicted"/>
<feature type="compositionally biased region" description="Polar residues" evidence="1">
    <location>
        <begin position="137"/>
        <end position="161"/>
    </location>
</feature>
<dbReference type="Proteomes" id="UP000722791">
    <property type="component" value="Unassembled WGS sequence"/>
</dbReference>
<evidence type="ECO:0000256" key="1">
    <source>
        <dbReference type="SAM" id="MobiDB-lite"/>
    </source>
</evidence>
<dbReference type="EMBL" id="BNCQ01000009">
    <property type="protein sequence ID" value="GIM01327.1"/>
    <property type="molecule type" value="Genomic_DNA"/>
</dbReference>
<comment type="caution">
    <text evidence="2">The sequence shown here is derived from an EMBL/GenBank/DDBJ whole genome shotgun (WGS) entry which is preliminary data.</text>
</comment>
<keyword evidence="4" id="KW-1185">Reference proteome</keyword>
<sequence length="173" mass="17799">MTLAVRGAAGSPTGRSPSRIARLRGALTPLMLTACEFGRTPLWPPSKATDSATGAAESAALVCIASEAPPCLGRGLSCSSLCCLMRKGGFGGRGRTLYRRPPAGEFRTTGWKWSGGRLAAGAHSTSACRTVLFRPSAPTNSRGENRSSRPVVTSRACTTIGSAVAPPPPPDTS</sequence>
<feature type="region of interest" description="Disordered" evidence="1">
    <location>
        <begin position="134"/>
        <end position="173"/>
    </location>
</feature>
<accession>A0A8J4CBH7</accession>
<dbReference type="AlphaFoldDB" id="A0A8J4CBH7"/>
<evidence type="ECO:0000313" key="3">
    <source>
        <dbReference type="EMBL" id="GIM01327.1"/>
    </source>
</evidence>
<dbReference type="Proteomes" id="UP000747110">
    <property type="component" value="Unassembled WGS sequence"/>
</dbReference>
<evidence type="ECO:0000313" key="2">
    <source>
        <dbReference type="EMBL" id="GIL78539.1"/>
    </source>
</evidence>
<dbReference type="EMBL" id="BNCP01000013">
    <property type="protein sequence ID" value="GIL78539.1"/>
    <property type="molecule type" value="Genomic_DNA"/>
</dbReference>
<name>A0A8J4CBH7_9CHLO</name>
<organism evidence="2 4">
    <name type="scientific">Volvox reticuliferus</name>
    <dbReference type="NCBI Taxonomy" id="1737510"/>
    <lineage>
        <taxon>Eukaryota</taxon>
        <taxon>Viridiplantae</taxon>
        <taxon>Chlorophyta</taxon>
        <taxon>core chlorophytes</taxon>
        <taxon>Chlorophyceae</taxon>
        <taxon>CS clade</taxon>
        <taxon>Chlamydomonadales</taxon>
        <taxon>Volvocaceae</taxon>
        <taxon>Volvox</taxon>
    </lineage>
</organism>